<gene>
    <name evidence="3" type="ordered locus">Dbac_3427</name>
</gene>
<keyword evidence="4" id="KW-1185">Reference proteome</keyword>
<dbReference type="EMBL" id="CP001629">
    <property type="protein sequence ID" value="ACU91499.1"/>
    <property type="molecule type" value="Genomic_DNA"/>
</dbReference>
<evidence type="ECO:0000313" key="4">
    <source>
        <dbReference type="Proteomes" id="UP000002216"/>
    </source>
</evidence>
<evidence type="ECO:0000259" key="2">
    <source>
        <dbReference type="Pfam" id="PF14341"/>
    </source>
</evidence>
<organism evidence="3 4">
    <name type="scientific">Desulfomicrobium baculatum (strain DSM 4028 / VKM B-1378 / X)</name>
    <name type="common">Desulfovibrio baculatus</name>
    <dbReference type="NCBI Taxonomy" id="525897"/>
    <lineage>
        <taxon>Bacteria</taxon>
        <taxon>Pseudomonadati</taxon>
        <taxon>Thermodesulfobacteriota</taxon>
        <taxon>Desulfovibrionia</taxon>
        <taxon>Desulfovibrionales</taxon>
        <taxon>Desulfomicrobiaceae</taxon>
        <taxon>Desulfomicrobium</taxon>
    </lineage>
</organism>
<dbReference type="KEGG" id="dba:Dbac_3427"/>
<dbReference type="Proteomes" id="UP000002216">
    <property type="component" value="Chromosome"/>
</dbReference>
<protein>
    <recommendedName>
        <fullName evidence="2">Type 4 fimbrial biogenesis protein PilX N-terminal domain-containing protein</fullName>
    </recommendedName>
</protein>
<dbReference type="STRING" id="525897.Dbac_3427"/>
<sequence length="185" mass="19591">MHKENGSALVLALVIMALLAAVVIGLSRNTEIDLFVGRNVRLMKQAFLWSDSGLNVAEEVIGFSEFSRGDDANASFPEDGPLDINGTTFEIVNPGNAIYNNNNTSTLNFLVDGEIASTITINYLGSLSSDGTSIIFAAGYEGVGKGLAAGGAMARIYSLRSTGRSDNGESRKRSAEIYRSLTSGK</sequence>
<dbReference type="Pfam" id="PF14341">
    <property type="entry name" value="PilX_N"/>
    <property type="match status" value="1"/>
</dbReference>
<name>C7LQ17_DESBD</name>
<dbReference type="eggNOG" id="ENOG50348SY">
    <property type="taxonomic scope" value="Bacteria"/>
</dbReference>
<dbReference type="HOGENOM" id="CLU_1281482_0_0_7"/>
<dbReference type="AlphaFoldDB" id="C7LQ17"/>
<evidence type="ECO:0000256" key="1">
    <source>
        <dbReference type="SAM" id="MobiDB-lite"/>
    </source>
</evidence>
<dbReference type="InterPro" id="IPR025746">
    <property type="entry name" value="PilX_N_dom"/>
</dbReference>
<dbReference type="OrthoDB" id="9918991at2"/>
<dbReference type="RefSeq" id="WP_015775586.1">
    <property type="nucleotide sequence ID" value="NC_013173.1"/>
</dbReference>
<feature type="region of interest" description="Disordered" evidence="1">
    <location>
        <begin position="162"/>
        <end position="185"/>
    </location>
</feature>
<feature type="domain" description="Type 4 fimbrial biogenesis protein PilX N-terminal" evidence="2">
    <location>
        <begin position="6"/>
        <end position="54"/>
    </location>
</feature>
<accession>C7LQ17</accession>
<proteinExistence type="predicted"/>
<evidence type="ECO:0000313" key="3">
    <source>
        <dbReference type="EMBL" id="ACU91499.1"/>
    </source>
</evidence>
<reference evidence="3 4" key="1">
    <citation type="journal article" date="2009" name="Stand. Genomic Sci.">
        <title>Complete genome sequence of Desulfomicrobium baculatum type strain (X).</title>
        <authorList>
            <person name="Copeland A."/>
            <person name="Spring S."/>
            <person name="Goker M."/>
            <person name="Schneider S."/>
            <person name="Lapidus A."/>
            <person name="Del Rio T.G."/>
            <person name="Tice H."/>
            <person name="Cheng J.F."/>
            <person name="Chen F."/>
            <person name="Nolan M."/>
            <person name="Bruce D."/>
            <person name="Goodwin L."/>
            <person name="Pitluck S."/>
            <person name="Ivanova N."/>
            <person name="Mavrommatis K."/>
            <person name="Ovchinnikova G."/>
            <person name="Pati A."/>
            <person name="Chen A."/>
            <person name="Palaniappan K."/>
            <person name="Land M."/>
            <person name="Hauser L."/>
            <person name="Chang Y.J."/>
            <person name="Jeffries C.C."/>
            <person name="Meincke L."/>
            <person name="Sims D."/>
            <person name="Brettin T."/>
            <person name="Detter J.C."/>
            <person name="Han C."/>
            <person name="Chain P."/>
            <person name="Bristow J."/>
            <person name="Eisen J.A."/>
            <person name="Markowitz V."/>
            <person name="Hugenholtz P."/>
            <person name="Kyrpides N.C."/>
            <person name="Klenk H.P."/>
            <person name="Lucas S."/>
        </authorList>
    </citation>
    <scope>NUCLEOTIDE SEQUENCE [LARGE SCALE GENOMIC DNA]</scope>
    <source>
        <strain evidence="4">DSM 4028 / VKM B-1378 / X</strain>
    </source>
</reference>
<feature type="compositionally biased region" description="Basic and acidic residues" evidence="1">
    <location>
        <begin position="166"/>
        <end position="176"/>
    </location>
</feature>